<keyword evidence="4" id="KW-1185">Reference proteome</keyword>
<reference evidence="3" key="1">
    <citation type="submission" date="2021-02" db="EMBL/GenBank/DDBJ databases">
        <authorList>
            <person name="Dougan E. K."/>
            <person name="Rhodes N."/>
            <person name="Thang M."/>
            <person name="Chan C."/>
        </authorList>
    </citation>
    <scope>NUCLEOTIDE SEQUENCE</scope>
</reference>
<dbReference type="NCBIfam" id="TIGR00756">
    <property type="entry name" value="PPR"/>
    <property type="match status" value="2"/>
</dbReference>
<dbReference type="AlphaFoldDB" id="A0A812M050"/>
<dbReference type="PANTHER" id="PTHR47447">
    <property type="entry name" value="OS03G0856100 PROTEIN"/>
    <property type="match status" value="1"/>
</dbReference>
<dbReference type="Pfam" id="PF13812">
    <property type="entry name" value="PPR_3"/>
    <property type="match status" value="1"/>
</dbReference>
<keyword evidence="1" id="KW-0677">Repeat</keyword>
<comment type="caution">
    <text evidence="3">The sequence shown here is derived from an EMBL/GenBank/DDBJ whole genome shotgun (WGS) entry which is preliminary data.</text>
</comment>
<dbReference type="PANTHER" id="PTHR47447:SF17">
    <property type="entry name" value="OS12G0638900 PROTEIN"/>
    <property type="match status" value="1"/>
</dbReference>
<dbReference type="PROSITE" id="PS51375">
    <property type="entry name" value="PPR"/>
    <property type="match status" value="3"/>
</dbReference>
<evidence type="ECO:0000256" key="1">
    <source>
        <dbReference type="ARBA" id="ARBA00022737"/>
    </source>
</evidence>
<gene>
    <name evidence="3" type="ORF">SNAT2548_LOCUS13037</name>
</gene>
<dbReference type="InterPro" id="IPR011990">
    <property type="entry name" value="TPR-like_helical_dom_sf"/>
</dbReference>
<protein>
    <recommendedName>
        <fullName evidence="5">Pentatricopeptide repeat-containing protein, chloroplastic</fullName>
    </recommendedName>
</protein>
<feature type="repeat" description="PPR" evidence="2">
    <location>
        <begin position="43"/>
        <end position="77"/>
    </location>
</feature>
<name>A0A812M050_9DINO</name>
<feature type="repeat" description="PPR" evidence="2">
    <location>
        <begin position="8"/>
        <end position="42"/>
    </location>
</feature>
<evidence type="ECO:0008006" key="5">
    <source>
        <dbReference type="Google" id="ProtNLM"/>
    </source>
</evidence>
<organism evidence="3 4">
    <name type="scientific">Symbiodinium natans</name>
    <dbReference type="NCBI Taxonomy" id="878477"/>
    <lineage>
        <taxon>Eukaryota</taxon>
        <taxon>Sar</taxon>
        <taxon>Alveolata</taxon>
        <taxon>Dinophyceae</taxon>
        <taxon>Suessiales</taxon>
        <taxon>Symbiodiniaceae</taxon>
        <taxon>Symbiodinium</taxon>
    </lineage>
</organism>
<accession>A0A812M050</accession>
<proteinExistence type="predicted"/>
<dbReference type="Pfam" id="PF01535">
    <property type="entry name" value="PPR"/>
    <property type="match status" value="2"/>
</dbReference>
<dbReference type="Gene3D" id="1.25.40.10">
    <property type="entry name" value="Tetratricopeptide repeat domain"/>
    <property type="match status" value="4"/>
</dbReference>
<dbReference type="EMBL" id="CAJNDS010001324">
    <property type="protein sequence ID" value="CAE7255564.1"/>
    <property type="molecule type" value="Genomic_DNA"/>
</dbReference>
<feature type="repeat" description="PPR" evidence="2">
    <location>
        <begin position="180"/>
        <end position="214"/>
    </location>
</feature>
<evidence type="ECO:0000313" key="3">
    <source>
        <dbReference type="EMBL" id="CAE7255564.1"/>
    </source>
</evidence>
<evidence type="ECO:0000256" key="2">
    <source>
        <dbReference type="PROSITE-ProRule" id="PRU00708"/>
    </source>
</evidence>
<dbReference type="OrthoDB" id="185373at2759"/>
<dbReference type="InterPro" id="IPR002885">
    <property type="entry name" value="PPR_rpt"/>
</dbReference>
<evidence type="ECO:0000313" key="4">
    <source>
        <dbReference type="Proteomes" id="UP000604046"/>
    </source>
</evidence>
<sequence>MDDGYSADAYACTCCISALGKASGWESALQMFAEMRREGPAPSAVTCNAAMAALGKGQRWDLASELLQQMRQPGSGLPPADTVTFNTAAAVANEAQRWQCAVWLCTLLQLEGLQADAVTHNILVGSCKASSRWQVAVGLLSVQRPQIEAVTAAIDTLASCSLWEHAVFLLFNMALGLRPNVMTYGATMNALARGAAWQLALQLLHVMKEQTVPPNAVVCSCAISACDEAEEWTQSLALLEAMCRGGPAPNLITFNSAIIACTHARKWLTAVHLFRHLQRTCRPDAVSISCVLSAFELSPQWSKALAFLSGLRALGIETASASSAVFSMCGATGRWEQALGSCPWVDTGLVARNAAIAAVGEGHAWAASTELLVGLLQHGRPDSVTLGAMVSTCARAEEWPGALKIFSTLPRLRATVDLVCANAAASAPRKRCWQQTLQLLQCIPLRRLRGDVISTNTGLAALAQVSNWRLAMDLLAQAIDSGIRPTEITWNALSVACAGSSQWQLCCWLSLRSGVRDVVSLSPAAEACEKSREASGTLVALLEEMAATACLLCQPKPV</sequence>
<dbReference type="Proteomes" id="UP000604046">
    <property type="component" value="Unassembled WGS sequence"/>
</dbReference>